<dbReference type="EMBL" id="BAAANY010000005">
    <property type="protein sequence ID" value="GAA1666586.1"/>
    <property type="molecule type" value="Genomic_DNA"/>
</dbReference>
<dbReference type="RefSeq" id="WP_163566634.1">
    <property type="nucleotide sequence ID" value="NZ_BAAANY010000005.1"/>
</dbReference>
<sequence length="147" mass="15393">MKATPRVRTAVVAALLGTTCLLSTGIAAQAAPAGDPGCGSPGDAQQVDYKPVYSTVNDDVANVYLFYSPSTKCVMGRVTGVYEHGEAPEIWLDRGSPSNYTGMLGKASIISPSNVAQTGWFNDNGVVARACGTSGPDDHDITCTKWY</sequence>
<organism evidence="2 3">
    <name type="scientific">Fodinicola feengrottensis</name>
    <dbReference type="NCBI Taxonomy" id="435914"/>
    <lineage>
        <taxon>Bacteria</taxon>
        <taxon>Bacillati</taxon>
        <taxon>Actinomycetota</taxon>
        <taxon>Actinomycetes</taxon>
        <taxon>Mycobacteriales</taxon>
        <taxon>Fodinicola</taxon>
    </lineage>
</organism>
<proteinExistence type="predicted"/>
<evidence type="ECO:0000256" key="1">
    <source>
        <dbReference type="SAM" id="SignalP"/>
    </source>
</evidence>
<feature type="chain" id="PRO_5046884366" description="DUF2690 domain-containing protein" evidence="1">
    <location>
        <begin position="31"/>
        <end position="147"/>
    </location>
</feature>
<keyword evidence="1" id="KW-0732">Signal</keyword>
<keyword evidence="3" id="KW-1185">Reference proteome</keyword>
<reference evidence="2 3" key="1">
    <citation type="journal article" date="2019" name="Int. J. Syst. Evol. Microbiol.">
        <title>The Global Catalogue of Microorganisms (GCM) 10K type strain sequencing project: providing services to taxonomists for standard genome sequencing and annotation.</title>
        <authorList>
            <consortium name="The Broad Institute Genomics Platform"/>
            <consortium name="The Broad Institute Genome Sequencing Center for Infectious Disease"/>
            <person name="Wu L."/>
            <person name="Ma J."/>
        </authorList>
    </citation>
    <scope>NUCLEOTIDE SEQUENCE [LARGE SCALE GENOMIC DNA]</scope>
    <source>
        <strain evidence="2 3">JCM 14718</strain>
    </source>
</reference>
<feature type="signal peptide" evidence="1">
    <location>
        <begin position="1"/>
        <end position="30"/>
    </location>
</feature>
<dbReference type="Proteomes" id="UP001500618">
    <property type="component" value="Unassembled WGS sequence"/>
</dbReference>
<protein>
    <recommendedName>
        <fullName evidence="4">DUF2690 domain-containing protein</fullName>
    </recommendedName>
</protein>
<gene>
    <name evidence="2" type="ORF">GCM10009765_15060</name>
</gene>
<evidence type="ECO:0008006" key="4">
    <source>
        <dbReference type="Google" id="ProtNLM"/>
    </source>
</evidence>
<name>A0ABN2G8L2_9ACTN</name>
<evidence type="ECO:0000313" key="2">
    <source>
        <dbReference type="EMBL" id="GAA1666586.1"/>
    </source>
</evidence>
<comment type="caution">
    <text evidence="2">The sequence shown here is derived from an EMBL/GenBank/DDBJ whole genome shotgun (WGS) entry which is preliminary data.</text>
</comment>
<accession>A0ABN2G8L2</accession>
<evidence type="ECO:0000313" key="3">
    <source>
        <dbReference type="Proteomes" id="UP001500618"/>
    </source>
</evidence>